<sequence length="604" mass="65839">MGDFFLPERGGGDGVFLGPRRDGITVECFVDGHDTFAAMELSLARARTSVFFATWMFGSTSSRGVRLISPARVRATLRSRGINARPATWVDLLEVLARHGVDVRVILADFDAVMAPGLHRSTWLAHETILRAASRVERVAGARTLHVLASLHPTIVDTLPFVGIDSLMRPRLTETVGRIANLSRANRLAELRQMPGTWPFIDVSATLRPTVKASPSWRMFPVSHHQKLLVIDAQIAYCGGLDLAVPRADTQRHDSAVRRWHDVHCRVDGAAAQDFARGFVGRWTLERAQFDARIGALSAAQPSLGLSTQVPTRTLADAPPATASAGSASVQMLRTVSRPGTGLAVSDRLCDDVERSYRNAIERAEKYVYIENQYLRYEPIADWVLTAANASSALEVIVVVPVAPEEVTATGEADEITEDGMAMQARIIDELTAALNNPGAQARFGAFSIVARARRGKRSRPTDAPSPTPPGFPSRQIYLHSKVLAIDDQFAIVGSANANPRSFQIDTEACVAFHDPARVAGLRLALWRELLGNPAELATWPAGSWVPRWNAIAAANRTAATPRNRQGFVIPHDNSRFPGANHPLIPDMYAGLTEEVEVEDDAFV</sequence>
<keyword evidence="4" id="KW-0443">Lipid metabolism</keyword>
<proteinExistence type="predicted"/>
<accession>A0ABW4XEK1</accession>
<gene>
    <name evidence="6" type="ORF">ACFSHS_17455</name>
</gene>
<comment type="caution">
    <text evidence="6">The sequence shown here is derived from an EMBL/GenBank/DDBJ whole genome shotgun (WGS) entry which is preliminary data.</text>
</comment>
<dbReference type="Gene3D" id="3.30.870.10">
    <property type="entry name" value="Endonuclease Chain A"/>
    <property type="match status" value="2"/>
</dbReference>
<evidence type="ECO:0000256" key="4">
    <source>
        <dbReference type="ARBA" id="ARBA00023098"/>
    </source>
</evidence>
<dbReference type="SMART" id="SM00155">
    <property type="entry name" value="PLDc"/>
    <property type="match status" value="2"/>
</dbReference>
<feature type="domain" description="PLD phosphodiesterase" evidence="5">
    <location>
        <begin position="475"/>
        <end position="502"/>
    </location>
</feature>
<dbReference type="InterPro" id="IPR001736">
    <property type="entry name" value="PLipase_D/transphosphatidylase"/>
</dbReference>
<keyword evidence="7" id="KW-1185">Reference proteome</keyword>
<dbReference type="PANTHER" id="PTHR18896">
    <property type="entry name" value="PHOSPHOLIPASE D"/>
    <property type="match status" value="1"/>
</dbReference>
<dbReference type="Pfam" id="PF13091">
    <property type="entry name" value="PLDc_2"/>
    <property type="match status" value="1"/>
</dbReference>
<comment type="catalytic activity">
    <reaction evidence="1">
        <text>a 1,2-diacyl-sn-glycero-3-phosphocholine + H2O = a 1,2-diacyl-sn-glycero-3-phosphate + choline + H(+)</text>
        <dbReference type="Rhea" id="RHEA:14445"/>
        <dbReference type="ChEBI" id="CHEBI:15354"/>
        <dbReference type="ChEBI" id="CHEBI:15377"/>
        <dbReference type="ChEBI" id="CHEBI:15378"/>
        <dbReference type="ChEBI" id="CHEBI:57643"/>
        <dbReference type="ChEBI" id="CHEBI:58608"/>
        <dbReference type="EC" id="3.1.4.4"/>
    </reaction>
</comment>
<dbReference type="EMBL" id="JBHUHP010000017">
    <property type="protein sequence ID" value="MFD2093348.1"/>
    <property type="molecule type" value="Genomic_DNA"/>
</dbReference>
<dbReference type="SUPFAM" id="SSF56024">
    <property type="entry name" value="Phospholipase D/nuclease"/>
    <property type="match status" value="2"/>
</dbReference>
<evidence type="ECO:0000259" key="5">
    <source>
        <dbReference type="PROSITE" id="PS50035"/>
    </source>
</evidence>
<name>A0ABW4XEK1_9ACTN</name>
<evidence type="ECO:0000256" key="2">
    <source>
        <dbReference type="ARBA" id="ARBA00022737"/>
    </source>
</evidence>
<dbReference type="InterPro" id="IPR025202">
    <property type="entry name" value="PLD-like_dom"/>
</dbReference>
<reference evidence="7" key="1">
    <citation type="journal article" date="2019" name="Int. J. Syst. Evol. Microbiol.">
        <title>The Global Catalogue of Microorganisms (GCM) 10K type strain sequencing project: providing services to taxonomists for standard genome sequencing and annotation.</title>
        <authorList>
            <consortium name="The Broad Institute Genomics Platform"/>
            <consortium name="The Broad Institute Genome Sequencing Center for Infectious Disease"/>
            <person name="Wu L."/>
            <person name="Ma J."/>
        </authorList>
    </citation>
    <scope>NUCLEOTIDE SEQUENCE [LARGE SCALE GENOMIC DNA]</scope>
    <source>
        <strain evidence="7">JCM 3338</strain>
    </source>
</reference>
<evidence type="ECO:0000313" key="6">
    <source>
        <dbReference type="EMBL" id="MFD2093348.1"/>
    </source>
</evidence>
<organism evidence="6 7">
    <name type="scientific">Blastococcus deserti</name>
    <dbReference type="NCBI Taxonomy" id="2259033"/>
    <lineage>
        <taxon>Bacteria</taxon>
        <taxon>Bacillati</taxon>
        <taxon>Actinomycetota</taxon>
        <taxon>Actinomycetes</taxon>
        <taxon>Geodermatophilales</taxon>
        <taxon>Geodermatophilaceae</taxon>
        <taxon>Blastococcus</taxon>
    </lineage>
</organism>
<dbReference type="Proteomes" id="UP001597402">
    <property type="component" value="Unassembled WGS sequence"/>
</dbReference>
<dbReference type="PROSITE" id="PS50035">
    <property type="entry name" value="PLD"/>
    <property type="match status" value="2"/>
</dbReference>
<evidence type="ECO:0000256" key="1">
    <source>
        <dbReference type="ARBA" id="ARBA00000798"/>
    </source>
</evidence>
<keyword evidence="3" id="KW-0378">Hydrolase</keyword>
<feature type="domain" description="PLD phosphodiesterase" evidence="5">
    <location>
        <begin position="220"/>
        <end position="247"/>
    </location>
</feature>
<dbReference type="PANTHER" id="PTHR18896:SF76">
    <property type="entry name" value="PHOSPHOLIPASE"/>
    <property type="match status" value="1"/>
</dbReference>
<evidence type="ECO:0000313" key="7">
    <source>
        <dbReference type="Proteomes" id="UP001597402"/>
    </source>
</evidence>
<evidence type="ECO:0000256" key="3">
    <source>
        <dbReference type="ARBA" id="ARBA00022801"/>
    </source>
</evidence>
<dbReference type="RefSeq" id="WP_376878807.1">
    <property type="nucleotide sequence ID" value="NZ_JBHUHP010000017.1"/>
</dbReference>
<dbReference type="InterPro" id="IPR015679">
    <property type="entry name" value="PLipase_D_fam"/>
</dbReference>
<protein>
    <submittedName>
        <fullName evidence="6">Phosphatidylserine/phosphatidylglycerophosphate/ cardiolipin synthase family protein</fullName>
    </submittedName>
</protein>
<keyword evidence="2" id="KW-0677">Repeat</keyword>